<name>A0A2G8RW92_9APHY</name>
<dbReference type="InterPro" id="IPR024388">
    <property type="entry name" value="Ribosomal_mL58"/>
</dbReference>
<dbReference type="Proteomes" id="UP000230002">
    <property type="component" value="Unassembled WGS sequence"/>
</dbReference>
<feature type="compositionally biased region" description="Basic and acidic residues" evidence="1">
    <location>
        <begin position="91"/>
        <end position="100"/>
    </location>
</feature>
<dbReference type="STRING" id="1077348.A0A2G8RW92"/>
<dbReference type="PANTHER" id="PTHR28266">
    <property type="entry name" value="54S RIBOSOMAL PROTEIN L20, MITOCHONDRIAL"/>
    <property type="match status" value="1"/>
</dbReference>
<feature type="region of interest" description="Disordered" evidence="1">
    <location>
        <begin position="18"/>
        <end position="100"/>
    </location>
</feature>
<accession>A0A2G8RW92</accession>
<sequence length="180" mass="20834">MPPRVSLPSLRFSCRSYATRLPERPPHRAPDPLRNNPHASYTELPEKVTFIHRPPPTAPSPLSYTSSPASPLLQPSASPVKEDLPPTFRKQHGEKPRVSDEDIARIRQLRREDPTTWTRGRLAKEFNCTPWFVGKITSLKGPDVRKAKAEMEEEHAAHRAEWGERRSLYAEIRKKRREFW</sequence>
<organism evidence="2 3">
    <name type="scientific">Ganoderma sinense ZZ0214-1</name>
    <dbReference type="NCBI Taxonomy" id="1077348"/>
    <lineage>
        <taxon>Eukaryota</taxon>
        <taxon>Fungi</taxon>
        <taxon>Dikarya</taxon>
        <taxon>Basidiomycota</taxon>
        <taxon>Agaricomycotina</taxon>
        <taxon>Agaricomycetes</taxon>
        <taxon>Polyporales</taxon>
        <taxon>Polyporaceae</taxon>
        <taxon>Ganoderma</taxon>
    </lineage>
</organism>
<comment type="caution">
    <text evidence="2">The sequence shown here is derived from an EMBL/GenBank/DDBJ whole genome shotgun (WGS) entry which is preliminary data.</text>
</comment>
<protein>
    <submittedName>
        <fullName evidence="2">Uncharacterized protein</fullName>
    </submittedName>
</protein>
<dbReference type="AlphaFoldDB" id="A0A2G8RW92"/>
<feature type="compositionally biased region" description="Basic and acidic residues" evidence="1">
    <location>
        <begin position="21"/>
        <end position="31"/>
    </location>
</feature>
<evidence type="ECO:0000256" key="1">
    <source>
        <dbReference type="SAM" id="MobiDB-lite"/>
    </source>
</evidence>
<evidence type="ECO:0000313" key="3">
    <source>
        <dbReference type="Proteomes" id="UP000230002"/>
    </source>
</evidence>
<gene>
    <name evidence="2" type="ORF">GSI_11536</name>
</gene>
<keyword evidence="3" id="KW-1185">Reference proteome</keyword>
<dbReference type="OrthoDB" id="6021263at2759"/>
<dbReference type="GO" id="GO:0003735">
    <property type="term" value="F:structural constituent of ribosome"/>
    <property type="evidence" value="ECO:0007669"/>
    <property type="project" value="TreeGrafter"/>
</dbReference>
<reference evidence="2 3" key="1">
    <citation type="journal article" date="2015" name="Sci. Rep.">
        <title>Chromosome-level genome map provides insights into diverse defense mechanisms in the medicinal fungus Ganoderma sinense.</title>
        <authorList>
            <person name="Zhu Y."/>
            <person name="Xu J."/>
            <person name="Sun C."/>
            <person name="Zhou S."/>
            <person name="Xu H."/>
            <person name="Nelson D.R."/>
            <person name="Qian J."/>
            <person name="Song J."/>
            <person name="Luo H."/>
            <person name="Xiang L."/>
            <person name="Li Y."/>
            <person name="Xu Z."/>
            <person name="Ji A."/>
            <person name="Wang L."/>
            <person name="Lu S."/>
            <person name="Hayward A."/>
            <person name="Sun W."/>
            <person name="Li X."/>
            <person name="Schwartz D.C."/>
            <person name="Wang Y."/>
            <person name="Chen S."/>
        </authorList>
    </citation>
    <scope>NUCLEOTIDE SEQUENCE [LARGE SCALE GENOMIC DNA]</scope>
    <source>
        <strain evidence="2 3">ZZ0214-1</strain>
    </source>
</reference>
<dbReference type="PANTHER" id="PTHR28266:SF1">
    <property type="entry name" value="LARGE RIBOSOMAL SUBUNIT PROTEIN ML58"/>
    <property type="match status" value="1"/>
</dbReference>
<evidence type="ECO:0000313" key="2">
    <source>
        <dbReference type="EMBL" id="PIL25786.1"/>
    </source>
</evidence>
<dbReference type="Pfam" id="PF12824">
    <property type="entry name" value="MRP-L20"/>
    <property type="match status" value="1"/>
</dbReference>
<dbReference type="GO" id="GO:0005762">
    <property type="term" value="C:mitochondrial large ribosomal subunit"/>
    <property type="evidence" value="ECO:0007669"/>
    <property type="project" value="TreeGrafter"/>
</dbReference>
<proteinExistence type="predicted"/>
<dbReference type="EMBL" id="AYKW01000045">
    <property type="protein sequence ID" value="PIL25786.1"/>
    <property type="molecule type" value="Genomic_DNA"/>
</dbReference>
<feature type="compositionally biased region" description="Low complexity" evidence="1">
    <location>
        <begin position="66"/>
        <end position="79"/>
    </location>
</feature>